<feature type="transmembrane region" description="Helical" evidence="1">
    <location>
        <begin position="532"/>
        <end position="554"/>
    </location>
</feature>
<evidence type="ECO:0000256" key="1">
    <source>
        <dbReference type="SAM" id="Phobius"/>
    </source>
</evidence>
<evidence type="ECO:0000313" key="3">
    <source>
        <dbReference type="Proteomes" id="UP000239649"/>
    </source>
</evidence>
<evidence type="ECO:0000313" key="2">
    <source>
        <dbReference type="EMBL" id="PSC72044.1"/>
    </source>
</evidence>
<proteinExistence type="predicted"/>
<dbReference type="EMBL" id="LHPF02000012">
    <property type="protein sequence ID" value="PSC72044.1"/>
    <property type="molecule type" value="Genomic_DNA"/>
</dbReference>
<accession>A0A2P6VD80</accession>
<sequence>MQRGKAQGKTEVLCDTTGKVLEAALRNLADCLEREGEVAPRLLQTAADTMAEGFMRSRLPPHPAQLPQRWPAPTLQDSVQCVGADLSRLLPFHTKGLIQFLVNEKTFNEDCVRKANGRINSAKGKVSQPLPATTMAVCNAGLNMVPANRLLMGLTGRRVRVYKAGASPSPFRRVVHAVLAPISPSPATSPAAPNLAFGASVKLGTGPRRAHLVVALGVAGVWAVLCANPLDVFLVLSSCAAAVLFAVNIIMYILAKEASIMDAITTSGKELSSKLNASTAELRTAINASNAELRAAINASNADMRTAINASNADMRAAIDAVGTSVANLRTDVAKLQGKTEVLCDTTGKVLEAALRKLPPHPAQLPQRWPAPTLQDSVQCVGADLSRLLPFHTKGLIQFLVNEKTFNEDCVRKANGRINSAKGKVSQPLPATTMAVCNAGLNMVPANRLLMGLTGRRVRVYKAGASPSPFRRVVHAVLAPISPSPATSPAAPNLAFGASVKLGTGPRRAHLVVALGVAGVWAVLCANPLDVFLVLSSCAAAVLFAVNIIMYILAKEASIMDAITTSGKELSSKLNASTAELRTAINASNAELRAAINASNADMRTAINASNADMRAAIDAVGTSVANLRTDVAKLQGKTEVLCDTTGKVLEAALRKLPPHPAQLPQRWPAPTLQDSVQCVGADLSRLLPFHTKGLIQFLVNEKTFNEDCVRKANGRINSAKGKVSQPLPATTMAVCNAGLNMVPANRLLMGLTGRRVRVYKAGASPSPFRRVVHAVLAPISPSPATSPAAPNLAFGASVKLGTGPRRAHLVVALGVAGVWAVRR</sequence>
<dbReference type="AlphaFoldDB" id="A0A2P6VD80"/>
<keyword evidence="1" id="KW-0812">Transmembrane</keyword>
<feature type="transmembrane region" description="Helical" evidence="1">
    <location>
        <begin position="210"/>
        <end position="227"/>
    </location>
</feature>
<dbReference type="Proteomes" id="UP000239649">
    <property type="component" value="Unassembled WGS sequence"/>
</dbReference>
<name>A0A2P6VD80_9CHLO</name>
<organism evidence="2 3">
    <name type="scientific">Micractinium conductrix</name>
    <dbReference type="NCBI Taxonomy" id="554055"/>
    <lineage>
        <taxon>Eukaryota</taxon>
        <taxon>Viridiplantae</taxon>
        <taxon>Chlorophyta</taxon>
        <taxon>core chlorophytes</taxon>
        <taxon>Trebouxiophyceae</taxon>
        <taxon>Chlorellales</taxon>
        <taxon>Chlorellaceae</taxon>
        <taxon>Chlorella clade</taxon>
        <taxon>Micractinium</taxon>
    </lineage>
</organism>
<keyword evidence="3" id="KW-1185">Reference proteome</keyword>
<keyword evidence="1" id="KW-1133">Transmembrane helix</keyword>
<comment type="caution">
    <text evidence="2">The sequence shown here is derived from an EMBL/GenBank/DDBJ whole genome shotgun (WGS) entry which is preliminary data.</text>
</comment>
<protein>
    <submittedName>
        <fullName evidence="2">PIN domain</fullName>
    </submittedName>
</protein>
<gene>
    <name evidence="2" type="ORF">C2E20_4671</name>
</gene>
<dbReference type="OrthoDB" id="10691487at2759"/>
<feature type="transmembrane region" description="Helical" evidence="1">
    <location>
        <begin position="233"/>
        <end position="255"/>
    </location>
</feature>
<reference evidence="2 3" key="1">
    <citation type="journal article" date="2018" name="Plant J.">
        <title>Genome sequences of Chlorella sorokiniana UTEX 1602 and Micractinium conductrix SAG 241.80: implications to maltose excretion by a green alga.</title>
        <authorList>
            <person name="Arriola M.B."/>
            <person name="Velmurugan N."/>
            <person name="Zhang Y."/>
            <person name="Plunkett M.H."/>
            <person name="Hondzo H."/>
            <person name="Barney B.M."/>
        </authorList>
    </citation>
    <scope>NUCLEOTIDE SEQUENCE [LARGE SCALE GENOMIC DNA]</scope>
    <source>
        <strain evidence="2 3">SAG 241.80</strain>
    </source>
</reference>
<keyword evidence="1" id="KW-0472">Membrane</keyword>
<feature type="transmembrane region" description="Helical" evidence="1">
    <location>
        <begin position="509"/>
        <end position="526"/>
    </location>
</feature>